<feature type="domain" description="SUZ" evidence="1">
    <location>
        <begin position="38"/>
        <end position="104"/>
    </location>
</feature>
<evidence type="ECO:0000259" key="1">
    <source>
        <dbReference type="PROSITE" id="PS51673"/>
    </source>
</evidence>
<gene>
    <name evidence="2" type="ORF">RR46_08465</name>
</gene>
<dbReference type="PROSITE" id="PS51673">
    <property type="entry name" value="SUZ"/>
    <property type="match status" value="1"/>
</dbReference>
<protein>
    <recommendedName>
        <fullName evidence="1">SUZ domain-containing protein</fullName>
    </recommendedName>
</protein>
<evidence type="ECO:0000313" key="2">
    <source>
        <dbReference type="EMBL" id="KPI92039.1"/>
    </source>
</evidence>
<reference evidence="2 3" key="1">
    <citation type="journal article" date="2015" name="Nat. Commun.">
        <title>Outbred genome sequencing and CRISPR/Cas9 gene editing in butterflies.</title>
        <authorList>
            <person name="Li X."/>
            <person name="Fan D."/>
            <person name="Zhang W."/>
            <person name="Liu G."/>
            <person name="Zhang L."/>
            <person name="Zhao L."/>
            <person name="Fang X."/>
            <person name="Chen L."/>
            <person name="Dong Y."/>
            <person name="Chen Y."/>
            <person name="Ding Y."/>
            <person name="Zhao R."/>
            <person name="Feng M."/>
            <person name="Zhu Y."/>
            <person name="Feng Y."/>
            <person name="Jiang X."/>
            <person name="Zhu D."/>
            <person name="Xiang H."/>
            <person name="Feng X."/>
            <person name="Li S."/>
            <person name="Wang J."/>
            <person name="Zhang G."/>
            <person name="Kronforst M.R."/>
            <person name="Wang W."/>
        </authorList>
    </citation>
    <scope>NUCLEOTIDE SEQUENCE [LARGE SCALE GENOMIC DNA]</scope>
    <source>
        <strain evidence="2">Ya'a_city_454_Px</strain>
        <tissue evidence="2">Whole body</tissue>
    </source>
</reference>
<name>A0A194PH52_PAPXU</name>
<dbReference type="AlphaFoldDB" id="A0A194PH52"/>
<organism evidence="2 3">
    <name type="scientific">Papilio xuthus</name>
    <name type="common">Asian swallowtail butterfly</name>
    <dbReference type="NCBI Taxonomy" id="66420"/>
    <lineage>
        <taxon>Eukaryota</taxon>
        <taxon>Metazoa</taxon>
        <taxon>Ecdysozoa</taxon>
        <taxon>Arthropoda</taxon>
        <taxon>Hexapoda</taxon>
        <taxon>Insecta</taxon>
        <taxon>Pterygota</taxon>
        <taxon>Neoptera</taxon>
        <taxon>Endopterygota</taxon>
        <taxon>Lepidoptera</taxon>
        <taxon>Glossata</taxon>
        <taxon>Ditrysia</taxon>
        <taxon>Papilionoidea</taxon>
        <taxon>Papilionidae</taxon>
        <taxon>Papilioninae</taxon>
        <taxon>Papilio</taxon>
    </lineage>
</organism>
<proteinExistence type="predicted"/>
<dbReference type="EMBL" id="KQ459605">
    <property type="protein sequence ID" value="KPI92039.1"/>
    <property type="molecule type" value="Genomic_DNA"/>
</dbReference>
<evidence type="ECO:0000313" key="3">
    <source>
        <dbReference type="Proteomes" id="UP000053268"/>
    </source>
</evidence>
<accession>A0A194PH52</accession>
<dbReference type="Proteomes" id="UP000053268">
    <property type="component" value="Unassembled WGS sequence"/>
</dbReference>
<dbReference type="InterPro" id="IPR024771">
    <property type="entry name" value="SUZ"/>
</dbReference>
<keyword evidence="3" id="KW-1185">Reference proteome</keyword>
<sequence>MAKDSTSGPKYCKVLGNQLMLMYSLTKPIRTQKAINKRTWEALNDDKPAESESEPAKPIEVLKRPSHLARGQVVGGSHTIPLQGLELRRREYEQARQRIFGEARNPEDDDDDSD</sequence>